<dbReference type="EMBL" id="FOBC01000014">
    <property type="protein sequence ID" value="SEL68870.1"/>
    <property type="molecule type" value="Genomic_DNA"/>
</dbReference>
<feature type="compositionally biased region" description="Basic and acidic residues" evidence="1">
    <location>
        <begin position="203"/>
        <end position="212"/>
    </location>
</feature>
<gene>
    <name evidence="3" type="ORF">SAMN04488129_11424</name>
</gene>
<feature type="region of interest" description="Disordered" evidence="1">
    <location>
        <begin position="174"/>
        <end position="212"/>
    </location>
</feature>
<keyword evidence="4" id="KW-1185">Reference proteome</keyword>
<dbReference type="RefSeq" id="WP_244516194.1">
    <property type="nucleotide sequence ID" value="NZ_FOBC01000014.1"/>
</dbReference>
<name>A0A1H7S8B9_9GAMM</name>
<dbReference type="GO" id="GO:0016874">
    <property type="term" value="F:ligase activity"/>
    <property type="evidence" value="ECO:0007669"/>
    <property type="project" value="UniProtKB-KW"/>
</dbReference>
<evidence type="ECO:0000313" key="4">
    <source>
        <dbReference type="Proteomes" id="UP000198807"/>
    </source>
</evidence>
<feature type="region of interest" description="Disordered" evidence="1">
    <location>
        <begin position="1"/>
        <end position="35"/>
    </location>
</feature>
<feature type="domain" description="DNA ligase D 3'-phosphoesterase" evidence="2">
    <location>
        <begin position="42"/>
        <end position="154"/>
    </location>
</feature>
<sequence length="212" mass="23746">MSENEKTLAPYRSKRDFRRSPEPRGKGSHGWREDGNPLFVIQHHDASSEHFDFRLEIDGTLASWAVPKGPSTDPAEKRLAVRVEDHPLDYADFEGVIPPGQYGAGTVLVWDAGPYRNLRSDEDEDDLSMKESLEQGQIEVWLEGRKLRGGYALIHSRMGGDEKNWLLVKMDDEGADARRKPTSTEPESVISGRTLDQVADQARTGRGDGTDE</sequence>
<protein>
    <submittedName>
        <fullName evidence="3">DNA ligase D, 3'-phosphoesterase domain-containing protein</fullName>
    </submittedName>
</protein>
<keyword evidence="3" id="KW-0436">Ligase</keyword>
<dbReference type="NCBIfam" id="TIGR02777">
    <property type="entry name" value="LigD_PE_dom"/>
    <property type="match status" value="1"/>
</dbReference>
<feature type="compositionally biased region" description="Basic and acidic residues" evidence="1">
    <location>
        <begin position="18"/>
        <end position="35"/>
    </location>
</feature>
<dbReference type="Proteomes" id="UP000198807">
    <property type="component" value="Unassembled WGS sequence"/>
</dbReference>
<proteinExistence type="predicted"/>
<dbReference type="PANTHER" id="PTHR39465">
    <property type="entry name" value="DNA LIGASE D, 3'-PHOSPHOESTERASE DOMAIN"/>
    <property type="match status" value="1"/>
</dbReference>
<reference evidence="4" key="1">
    <citation type="submission" date="2016-10" db="EMBL/GenBank/DDBJ databases">
        <authorList>
            <person name="Varghese N."/>
            <person name="Submissions S."/>
        </authorList>
    </citation>
    <scope>NUCLEOTIDE SEQUENCE [LARGE SCALE GENOMIC DNA]</scope>
    <source>
        <strain evidence="4">CGMCC 1.9150</strain>
    </source>
</reference>
<organism evidence="3 4">
    <name type="scientific">Halomonas daqiaonensis</name>
    <dbReference type="NCBI Taxonomy" id="650850"/>
    <lineage>
        <taxon>Bacteria</taxon>
        <taxon>Pseudomonadati</taxon>
        <taxon>Pseudomonadota</taxon>
        <taxon>Gammaproteobacteria</taxon>
        <taxon>Oceanospirillales</taxon>
        <taxon>Halomonadaceae</taxon>
        <taxon>Halomonas</taxon>
    </lineage>
</organism>
<evidence type="ECO:0000313" key="3">
    <source>
        <dbReference type="EMBL" id="SEL68870.1"/>
    </source>
</evidence>
<dbReference type="STRING" id="650850.SAMN04488129_11424"/>
<accession>A0A1H7S8B9</accession>
<dbReference type="Pfam" id="PF13298">
    <property type="entry name" value="LigD_N"/>
    <property type="match status" value="1"/>
</dbReference>
<dbReference type="InterPro" id="IPR014144">
    <property type="entry name" value="LigD_PE_domain"/>
</dbReference>
<evidence type="ECO:0000259" key="2">
    <source>
        <dbReference type="Pfam" id="PF13298"/>
    </source>
</evidence>
<dbReference type="PANTHER" id="PTHR39465:SF1">
    <property type="entry name" value="DNA LIGASE D 3'-PHOSPHOESTERASE DOMAIN-CONTAINING PROTEIN"/>
    <property type="match status" value="1"/>
</dbReference>
<evidence type="ECO:0000256" key="1">
    <source>
        <dbReference type="SAM" id="MobiDB-lite"/>
    </source>
</evidence>
<dbReference type="AlphaFoldDB" id="A0A1H7S8B9"/>